<dbReference type="RefSeq" id="XP_044719188.1">
    <property type="nucleotide sequence ID" value="XM_044866224.1"/>
</dbReference>
<keyword evidence="5" id="KW-0411">Iron-sulfur</keyword>
<evidence type="ECO:0000256" key="6">
    <source>
        <dbReference type="SAM" id="MobiDB-lite"/>
    </source>
</evidence>
<reference evidence="7" key="1">
    <citation type="submission" date="2021-09" db="EMBL/GenBank/DDBJ databases">
        <title>A high-quality genome of the endoparasitic fungus Hirsutella rhossiliensis with a comparison of Hirsutella genomes reveals transposable elements contributing to genome size variation.</title>
        <authorList>
            <person name="Lin R."/>
            <person name="Jiao Y."/>
            <person name="Sun X."/>
            <person name="Ling J."/>
            <person name="Xie B."/>
            <person name="Cheng X."/>
        </authorList>
    </citation>
    <scope>NUCLEOTIDE SEQUENCE</scope>
    <source>
        <strain evidence="7">HR02</strain>
    </source>
</reference>
<comment type="caution">
    <text evidence="7">The sequence shown here is derived from an EMBL/GenBank/DDBJ whole genome shotgun (WGS) entry which is preliminary data.</text>
</comment>
<dbReference type="PANTHER" id="PTHR43809">
    <property type="entry name" value="NITRITE REDUCTASE (NADH) LARGE SUBUNIT"/>
    <property type="match status" value="1"/>
</dbReference>
<dbReference type="GO" id="GO:0051537">
    <property type="term" value="F:2 iron, 2 sulfur cluster binding"/>
    <property type="evidence" value="ECO:0007669"/>
    <property type="project" value="InterPro"/>
</dbReference>
<keyword evidence="4" id="KW-0408">Iron</keyword>
<dbReference type="AlphaFoldDB" id="A0A9P8MUW1"/>
<evidence type="ECO:0000256" key="3">
    <source>
        <dbReference type="ARBA" id="ARBA00023002"/>
    </source>
</evidence>
<evidence type="ECO:0000256" key="5">
    <source>
        <dbReference type="ARBA" id="ARBA00023014"/>
    </source>
</evidence>
<protein>
    <submittedName>
        <fullName evidence="7">Nitrite reductase</fullName>
    </submittedName>
</protein>
<dbReference type="GeneID" id="68356882"/>
<evidence type="ECO:0000313" key="7">
    <source>
        <dbReference type="EMBL" id="KAH0961675.1"/>
    </source>
</evidence>
<evidence type="ECO:0000256" key="2">
    <source>
        <dbReference type="ARBA" id="ARBA00022723"/>
    </source>
</evidence>
<dbReference type="PANTHER" id="PTHR43809:SF1">
    <property type="entry name" value="NITRITE REDUCTASE (NADH) LARGE SUBUNIT"/>
    <property type="match status" value="1"/>
</dbReference>
<dbReference type="Gene3D" id="2.102.10.10">
    <property type="entry name" value="Rieske [2Fe-2S] iron-sulphur domain"/>
    <property type="match status" value="1"/>
</dbReference>
<evidence type="ECO:0000313" key="8">
    <source>
        <dbReference type="Proteomes" id="UP000824596"/>
    </source>
</evidence>
<proteinExistence type="predicted"/>
<dbReference type="Proteomes" id="UP000824596">
    <property type="component" value="Unassembled WGS sequence"/>
</dbReference>
<evidence type="ECO:0000256" key="4">
    <source>
        <dbReference type="ARBA" id="ARBA00023004"/>
    </source>
</evidence>
<dbReference type="InterPro" id="IPR052034">
    <property type="entry name" value="NasD-like"/>
</dbReference>
<dbReference type="GO" id="GO:0016491">
    <property type="term" value="F:oxidoreductase activity"/>
    <property type="evidence" value="ECO:0007669"/>
    <property type="project" value="UniProtKB-KW"/>
</dbReference>
<name>A0A9P8MUW1_9HYPO</name>
<keyword evidence="3" id="KW-0560">Oxidoreductase</keyword>
<keyword evidence="2" id="KW-0479">Metal-binding</keyword>
<dbReference type="OrthoDB" id="432169at2759"/>
<evidence type="ECO:0000256" key="1">
    <source>
        <dbReference type="ARBA" id="ARBA00022617"/>
    </source>
</evidence>
<keyword evidence="1" id="KW-0349">Heme</keyword>
<dbReference type="InterPro" id="IPR036922">
    <property type="entry name" value="Rieske_2Fe-2S_sf"/>
</dbReference>
<feature type="region of interest" description="Disordered" evidence="6">
    <location>
        <begin position="186"/>
        <end position="206"/>
    </location>
</feature>
<dbReference type="SUPFAM" id="SSF50022">
    <property type="entry name" value="ISP domain"/>
    <property type="match status" value="1"/>
</dbReference>
<organism evidence="7 8">
    <name type="scientific">Hirsutella rhossiliensis</name>
    <dbReference type="NCBI Taxonomy" id="111463"/>
    <lineage>
        <taxon>Eukaryota</taxon>
        <taxon>Fungi</taxon>
        <taxon>Dikarya</taxon>
        <taxon>Ascomycota</taxon>
        <taxon>Pezizomycotina</taxon>
        <taxon>Sordariomycetes</taxon>
        <taxon>Hypocreomycetidae</taxon>
        <taxon>Hypocreales</taxon>
        <taxon>Ophiocordycipitaceae</taxon>
        <taxon>Hirsutella</taxon>
    </lineage>
</organism>
<accession>A0A9P8MUW1</accession>
<gene>
    <name evidence="7" type="ORF">HRG_07753</name>
</gene>
<dbReference type="EMBL" id="JAIZPD010000008">
    <property type="protein sequence ID" value="KAH0961675.1"/>
    <property type="molecule type" value="Genomic_DNA"/>
</dbReference>
<keyword evidence="8" id="KW-1185">Reference proteome</keyword>
<dbReference type="GO" id="GO:0046872">
    <property type="term" value="F:metal ion binding"/>
    <property type="evidence" value="ECO:0007669"/>
    <property type="project" value="UniProtKB-KW"/>
</dbReference>
<sequence>MAAKFKQFQNTDEGVETVEVEKEGQSRPVYWTKGSAEEDFKGLRERWSNASWHAVIEASHFNGADALPNGISATIKRSDTQLAVWRFRGRFYATQQIDDSVVSSAERSPWSLSLHKRNFDLGDGSCSSDKALSIATFPWRPVRMAWFTSLPPVEELDAALGTSRWKVRKASGEAPFAELDGRIRRTGQRARKPKGDRSGVGAAGTSMAKPVELMAGEAGRDVGGTRQNAVDCVLLWLCGFPMLRK</sequence>